<keyword evidence="4" id="KW-1185">Reference proteome</keyword>
<protein>
    <submittedName>
        <fullName evidence="3">Response regulator</fullName>
    </submittedName>
</protein>
<dbReference type="Gene3D" id="3.40.50.2300">
    <property type="match status" value="1"/>
</dbReference>
<feature type="modified residue" description="4-aspartylphosphate" evidence="1">
    <location>
        <position position="58"/>
    </location>
</feature>
<comment type="caution">
    <text evidence="3">The sequence shown here is derived from an EMBL/GenBank/DDBJ whole genome shotgun (WGS) entry which is preliminary data.</text>
</comment>
<dbReference type="Pfam" id="PF00072">
    <property type="entry name" value="Response_reg"/>
    <property type="match status" value="1"/>
</dbReference>
<evidence type="ECO:0000259" key="2">
    <source>
        <dbReference type="PROSITE" id="PS50110"/>
    </source>
</evidence>
<dbReference type="CDD" id="cd17557">
    <property type="entry name" value="REC_Rcp-like"/>
    <property type="match status" value="1"/>
</dbReference>
<evidence type="ECO:0000313" key="4">
    <source>
        <dbReference type="Proteomes" id="UP001319180"/>
    </source>
</evidence>
<dbReference type="AlphaFoldDB" id="A0AAP2DCB3"/>
<evidence type="ECO:0000313" key="3">
    <source>
        <dbReference type="EMBL" id="MBT1688080.1"/>
    </source>
</evidence>
<dbReference type="RefSeq" id="WP_254091308.1">
    <property type="nucleotide sequence ID" value="NZ_JAHESC010000022.1"/>
</dbReference>
<dbReference type="EMBL" id="JAHESC010000022">
    <property type="protein sequence ID" value="MBT1688080.1"/>
    <property type="molecule type" value="Genomic_DNA"/>
</dbReference>
<sequence length="145" mass="16839">MKKSLFLADDDVDDRMLFEDALHEVYTGADLVMATDGEELMEKLQQRLPSLPNLVFLDINMPRMNGFQCLREMRERTLFQDIPVVIISTSNEESIIQQSYSQGANYYICKPNTFEKLKQAIHDVLSLDLKLRATQPSKEEFLLQY</sequence>
<dbReference type="InterPro" id="IPR001789">
    <property type="entry name" value="Sig_transdc_resp-reg_receiver"/>
</dbReference>
<evidence type="ECO:0000256" key="1">
    <source>
        <dbReference type="PROSITE-ProRule" id="PRU00169"/>
    </source>
</evidence>
<dbReference type="SMART" id="SM00448">
    <property type="entry name" value="REC"/>
    <property type="match status" value="1"/>
</dbReference>
<dbReference type="PROSITE" id="PS50110">
    <property type="entry name" value="RESPONSE_REGULATORY"/>
    <property type="match status" value="1"/>
</dbReference>
<proteinExistence type="predicted"/>
<keyword evidence="1" id="KW-0597">Phosphoprotein</keyword>
<dbReference type="PANTHER" id="PTHR44520">
    <property type="entry name" value="RESPONSE REGULATOR RCP1-RELATED"/>
    <property type="match status" value="1"/>
</dbReference>
<dbReference type="SUPFAM" id="SSF52172">
    <property type="entry name" value="CheY-like"/>
    <property type="match status" value="1"/>
</dbReference>
<feature type="domain" description="Response regulatory" evidence="2">
    <location>
        <begin position="4"/>
        <end position="125"/>
    </location>
</feature>
<name>A0AAP2DCB3_9BACT</name>
<accession>A0AAP2DCB3</accession>
<dbReference type="GO" id="GO:0000160">
    <property type="term" value="P:phosphorelay signal transduction system"/>
    <property type="evidence" value="ECO:0007669"/>
    <property type="project" value="InterPro"/>
</dbReference>
<gene>
    <name evidence="3" type="ORF">KK078_16035</name>
</gene>
<dbReference type="PANTHER" id="PTHR44520:SF2">
    <property type="entry name" value="RESPONSE REGULATOR RCP1"/>
    <property type="match status" value="1"/>
</dbReference>
<dbReference type="InterPro" id="IPR011006">
    <property type="entry name" value="CheY-like_superfamily"/>
</dbReference>
<dbReference type="InterPro" id="IPR052893">
    <property type="entry name" value="TCS_response_regulator"/>
</dbReference>
<organism evidence="3 4">
    <name type="scientific">Dawidia soli</name>
    <dbReference type="NCBI Taxonomy" id="2782352"/>
    <lineage>
        <taxon>Bacteria</taxon>
        <taxon>Pseudomonadati</taxon>
        <taxon>Bacteroidota</taxon>
        <taxon>Cytophagia</taxon>
        <taxon>Cytophagales</taxon>
        <taxon>Chryseotaleaceae</taxon>
        <taxon>Dawidia</taxon>
    </lineage>
</organism>
<reference evidence="3 4" key="1">
    <citation type="submission" date="2021-05" db="EMBL/GenBank/DDBJ databases">
        <title>A Polyphasic approach of four new species of the genus Ohtaekwangia: Ohtaekwangia histidinii sp. nov., Ohtaekwangia cretensis sp. nov., Ohtaekwangia indiensis sp. nov., Ohtaekwangia reichenbachii sp. nov. from diverse environment.</title>
        <authorList>
            <person name="Octaviana S."/>
        </authorList>
    </citation>
    <scope>NUCLEOTIDE SEQUENCE [LARGE SCALE GENOMIC DNA]</scope>
    <source>
        <strain evidence="3 4">PWU37</strain>
    </source>
</reference>
<dbReference type="Proteomes" id="UP001319180">
    <property type="component" value="Unassembled WGS sequence"/>
</dbReference>